<evidence type="ECO:0000313" key="4">
    <source>
        <dbReference type="Proteomes" id="UP000054097"/>
    </source>
</evidence>
<name>A0A0C2VZ86_SERVB</name>
<evidence type="ECO:0000256" key="2">
    <source>
        <dbReference type="SAM" id="Phobius"/>
    </source>
</evidence>
<dbReference type="AlphaFoldDB" id="A0A0C2VZ86"/>
<keyword evidence="2" id="KW-0812">Transmembrane</keyword>
<keyword evidence="2" id="KW-1133">Transmembrane helix</keyword>
<feature type="compositionally biased region" description="Basic and acidic residues" evidence="1">
    <location>
        <begin position="132"/>
        <end position="156"/>
    </location>
</feature>
<sequence length="302" mass="31655">MPGAHLTLAFRTSGQLIAAAQGIALGGVTTGGATAGCISAATMIAGFTAAVPFIATALLVGSVCVAGAVIISGVSNSNPDIYDTDLLLIVLAGQTVDSQRKTSPLQTDEKMGEISSGLSSDVASSDIATDTPKGETDEAPQIRDESKDVTLEKDTKVNSPQEPTRTNSGNKSATQSTIQGLGVQKAEEGQAESESVHTSRAQPVSEENSIAIEEVEREARRGNELEATDEQEHLDAEELERQRIAQEKAEEQTRTDIATAIGMTAALNMPSFSAVLFGTSQSDQNRSSARERPLKLETVINP</sequence>
<feature type="transmembrane region" description="Helical" evidence="2">
    <location>
        <begin position="16"/>
        <end position="38"/>
    </location>
</feature>
<proteinExistence type="predicted"/>
<feature type="region of interest" description="Disordered" evidence="1">
    <location>
        <begin position="99"/>
        <end position="210"/>
    </location>
</feature>
<reference evidence="3 4" key="1">
    <citation type="submission" date="2014-04" db="EMBL/GenBank/DDBJ databases">
        <authorList>
            <consortium name="DOE Joint Genome Institute"/>
            <person name="Kuo A."/>
            <person name="Zuccaro A."/>
            <person name="Kohler A."/>
            <person name="Nagy L.G."/>
            <person name="Floudas D."/>
            <person name="Copeland A."/>
            <person name="Barry K.W."/>
            <person name="Cichocki N."/>
            <person name="Veneault-Fourrey C."/>
            <person name="LaButti K."/>
            <person name="Lindquist E.A."/>
            <person name="Lipzen A."/>
            <person name="Lundell T."/>
            <person name="Morin E."/>
            <person name="Murat C."/>
            <person name="Sun H."/>
            <person name="Tunlid A."/>
            <person name="Henrissat B."/>
            <person name="Grigoriev I.V."/>
            <person name="Hibbett D.S."/>
            <person name="Martin F."/>
            <person name="Nordberg H.P."/>
            <person name="Cantor M.N."/>
            <person name="Hua S.X."/>
        </authorList>
    </citation>
    <scope>NUCLEOTIDE SEQUENCE [LARGE SCALE GENOMIC DNA]</scope>
    <source>
        <strain evidence="3 4">MAFF 305830</strain>
    </source>
</reference>
<dbReference type="Proteomes" id="UP000054097">
    <property type="component" value="Unassembled WGS sequence"/>
</dbReference>
<protein>
    <submittedName>
        <fullName evidence="3">Uncharacterized protein</fullName>
    </submittedName>
</protein>
<feature type="compositionally biased region" description="Low complexity" evidence="1">
    <location>
        <begin position="115"/>
        <end position="125"/>
    </location>
</feature>
<dbReference type="HOGENOM" id="CLU_921854_0_0_1"/>
<feature type="region of interest" description="Disordered" evidence="1">
    <location>
        <begin position="280"/>
        <end position="302"/>
    </location>
</feature>
<reference evidence="4" key="2">
    <citation type="submission" date="2015-01" db="EMBL/GenBank/DDBJ databases">
        <title>Evolutionary Origins and Diversification of the Mycorrhizal Mutualists.</title>
        <authorList>
            <consortium name="DOE Joint Genome Institute"/>
            <consortium name="Mycorrhizal Genomics Consortium"/>
            <person name="Kohler A."/>
            <person name="Kuo A."/>
            <person name="Nagy L.G."/>
            <person name="Floudas D."/>
            <person name="Copeland A."/>
            <person name="Barry K.W."/>
            <person name="Cichocki N."/>
            <person name="Veneault-Fourrey C."/>
            <person name="LaButti K."/>
            <person name="Lindquist E.A."/>
            <person name="Lipzen A."/>
            <person name="Lundell T."/>
            <person name="Morin E."/>
            <person name="Murat C."/>
            <person name="Riley R."/>
            <person name="Ohm R."/>
            <person name="Sun H."/>
            <person name="Tunlid A."/>
            <person name="Henrissat B."/>
            <person name="Grigoriev I.V."/>
            <person name="Hibbett D.S."/>
            <person name="Martin F."/>
        </authorList>
    </citation>
    <scope>NUCLEOTIDE SEQUENCE [LARGE SCALE GENOMIC DNA]</scope>
    <source>
        <strain evidence="4">MAFF 305830</strain>
    </source>
</reference>
<accession>A0A0C2VZ86</accession>
<gene>
    <name evidence="3" type="ORF">M408DRAFT_31096</name>
</gene>
<keyword evidence="4" id="KW-1185">Reference proteome</keyword>
<feature type="transmembrane region" description="Helical" evidence="2">
    <location>
        <begin position="50"/>
        <end position="71"/>
    </location>
</feature>
<evidence type="ECO:0000256" key="1">
    <source>
        <dbReference type="SAM" id="MobiDB-lite"/>
    </source>
</evidence>
<organism evidence="3 4">
    <name type="scientific">Serendipita vermifera MAFF 305830</name>
    <dbReference type="NCBI Taxonomy" id="933852"/>
    <lineage>
        <taxon>Eukaryota</taxon>
        <taxon>Fungi</taxon>
        <taxon>Dikarya</taxon>
        <taxon>Basidiomycota</taxon>
        <taxon>Agaricomycotina</taxon>
        <taxon>Agaricomycetes</taxon>
        <taxon>Sebacinales</taxon>
        <taxon>Serendipitaceae</taxon>
        <taxon>Serendipita</taxon>
    </lineage>
</organism>
<dbReference type="EMBL" id="KN824613">
    <property type="protein sequence ID" value="KIM19588.1"/>
    <property type="molecule type" value="Genomic_DNA"/>
</dbReference>
<keyword evidence="2" id="KW-0472">Membrane</keyword>
<feature type="compositionally biased region" description="Polar residues" evidence="1">
    <location>
        <begin position="192"/>
        <end position="208"/>
    </location>
</feature>
<feature type="compositionally biased region" description="Polar residues" evidence="1">
    <location>
        <begin position="157"/>
        <end position="179"/>
    </location>
</feature>
<evidence type="ECO:0000313" key="3">
    <source>
        <dbReference type="EMBL" id="KIM19588.1"/>
    </source>
</evidence>